<feature type="region of interest" description="Disordered" evidence="1">
    <location>
        <begin position="29"/>
        <end position="68"/>
    </location>
</feature>
<evidence type="ECO:0008006" key="5">
    <source>
        <dbReference type="Google" id="ProtNLM"/>
    </source>
</evidence>
<reference evidence="3" key="2">
    <citation type="submission" date="2021-09" db="EMBL/GenBank/DDBJ databases">
        <authorList>
            <person name="Gilroy R."/>
        </authorList>
    </citation>
    <scope>NUCLEOTIDE SEQUENCE</scope>
    <source>
        <strain evidence="3">ChiGjej1B1-18357</strain>
    </source>
</reference>
<dbReference type="PROSITE" id="PS51257">
    <property type="entry name" value="PROKAR_LIPOPROTEIN"/>
    <property type="match status" value="1"/>
</dbReference>
<evidence type="ECO:0000256" key="2">
    <source>
        <dbReference type="SAM" id="SignalP"/>
    </source>
</evidence>
<dbReference type="EMBL" id="DYXM01000260">
    <property type="protein sequence ID" value="HJE92025.1"/>
    <property type="molecule type" value="Genomic_DNA"/>
</dbReference>
<protein>
    <recommendedName>
        <fullName evidence="5">Septum formation-related domain-containing protein</fullName>
    </recommendedName>
</protein>
<evidence type="ECO:0000256" key="1">
    <source>
        <dbReference type="SAM" id="MobiDB-lite"/>
    </source>
</evidence>
<evidence type="ECO:0000313" key="3">
    <source>
        <dbReference type="EMBL" id="HJE92025.1"/>
    </source>
</evidence>
<sequence length="306" mass="31976">MRSFSRSSLRAVAALFGTSALLVAAGCSSEPDDTAAPMTTASASSSSSSTSASEAASSPTTTSVDSRILQPAEFELPGGKHAFRLQGSTDGCWFNSQTNVALHCDLTLSDPPLVEEDNIPSPQPANMIALSSPDSGFEYRYNPLEGGHNSDLKVLEPGQTLIVDGISCTAESATSMSCETKKESFEYADGAVHSEAPGLNKPSATASSAAADTTCPGIQMAYGEPITMQITGSTPMGCEEVKEVSARYTQIITNMTQEDIAQYGNSGTREFDGWMCGTPSAGMVAEAGYTFRCISESEGKEFLSPS</sequence>
<accession>A0A921F679</accession>
<dbReference type="RefSeq" id="WP_303915344.1">
    <property type="nucleotide sequence ID" value="NZ_DYXM01000260.1"/>
</dbReference>
<organism evidence="3 4">
    <name type="scientific">Dietzia timorensis</name>
    <dbReference type="NCBI Taxonomy" id="499555"/>
    <lineage>
        <taxon>Bacteria</taxon>
        <taxon>Bacillati</taxon>
        <taxon>Actinomycetota</taxon>
        <taxon>Actinomycetes</taxon>
        <taxon>Mycobacteriales</taxon>
        <taxon>Dietziaceae</taxon>
        <taxon>Dietzia</taxon>
    </lineage>
</organism>
<reference evidence="3" key="1">
    <citation type="journal article" date="2021" name="PeerJ">
        <title>Extensive microbial diversity within the chicken gut microbiome revealed by metagenomics and culture.</title>
        <authorList>
            <person name="Gilroy R."/>
            <person name="Ravi A."/>
            <person name="Getino M."/>
            <person name="Pursley I."/>
            <person name="Horton D.L."/>
            <person name="Alikhan N.F."/>
            <person name="Baker D."/>
            <person name="Gharbi K."/>
            <person name="Hall N."/>
            <person name="Watson M."/>
            <person name="Adriaenssens E.M."/>
            <person name="Foster-Nyarko E."/>
            <person name="Jarju S."/>
            <person name="Secka A."/>
            <person name="Antonio M."/>
            <person name="Oren A."/>
            <person name="Chaudhuri R.R."/>
            <person name="La Ragione R."/>
            <person name="Hildebrand F."/>
            <person name="Pallen M.J."/>
        </authorList>
    </citation>
    <scope>NUCLEOTIDE SEQUENCE</scope>
    <source>
        <strain evidence="3">ChiGjej1B1-18357</strain>
    </source>
</reference>
<comment type="caution">
    <text evidence="3">The sequence shown here is derived from an EMBL/GenBank/DDBJ whole genome shotgun (WGS) entry which is preliminary data.</text>
</comment>
<feature type="compositionally biased region" description="Low complexity" evidence="1">
    <location>
        <begin position="34"/>
        <end position="63"/>
    </location>
</feature>
<proteinExistence type="predicted"/>
<evidence type="ECO:0000313" key="4">
    <source>
        <dbReference type="Proteomes" id="UP000776650"/>
    </source>
</evidence>
<dbReference type="AlphaFoldDB" id="A0A921F679"/>
<feature type="signal peptide" evidence="2">
    <location>
        <begin position="1"/>
        <end position="24"/>
    </location>
</feature>
<dbReference type="Proteomes" id="UP000776650">
    <property type="component" value="Unassembled WGS sequence"/>
</dbReference>
<feature type="chain" id="PRO_5039238792" description="Septum formation-related domain-containing protein" evidence="2">
    <location>
        <begin position="25"/>
        <end position="306"/>
    </location>
</feature>
<keyword evidence="2" id="KW-0732">Signal</keyword>
<name>A0A921F679_9ACTN</name>
<gene>
    <name evidence="3" type="ORF">K8V11_13550</name>
</gene>